<dbReference type="InterPro" id="IPR053177">
    <property type="entry name" value="ADP-glucose_phosphorylase"/>
</dbReference>
<evidence type="ECO:0000256" key="9">
    <source>
        <dbReference type="PIRSR" id="PIRSR000808-3"/>
    </source>
</evidence>
<keyword evidence="2" id="KW-0808">Transferase</keyword>
<dbReference type="Pfam" id="PF02744">
    <property type="entry name" value="GalP_UDP_tr_C"/>
    <property type="match status" value="1"/>
</dbReference>
<dbReference type="Proteomes" id="UP000807850">
    <property type="component" value="Unassembled WGS sequence"/>
</dbReference>
<dbReference type="InterPro" id="IPR001937">
    <property type="entry name" value="GalP_UDPtransf1"/>
</dbReference>
<keyword evidence="5 9" id="KW-0862">Zinc</keyword>
<feature type="active site" description="Tele-UMP-histidine intermediate" evidence="8">
    <location>
        <position position="165"/>
    </location>
</feature>
<evidence type="ECO:0000256" key="8">
    <source>
        <dbReference type="PIRSR" id="PIRSR000808-1"/>
    </source>
</evidence>
<dbReference type="PANTHER" id="PTHR42763:SF1">
    <property type="entry name" value="UDP-GLUCOSE--HEXOSE-1-PHOSPHATE URIDYLYLTRANSFERASE"/>
    <property type="match status" value="1"/>
</dbReference>
<dbReference type="EC" id="2.7.7.12" evidence="7"/>
<dbReference type="InterPro" id="IPR005850">
    <property type="entry name" value="GalP_Utransf_C"/>
</dbReference>
<evidence type="ECO:0000256" key="4">
    <source>
        <dbReference type="ARBA" id="ARBA00022723"/>
    </source>
</evidence>
<dbReference type="PANTHER" id="PTHR42763">
    <property type="entry name" value="ADP-GLUCOSE PHOSPHORYLASE"/>
    <property type="match status" value="1"/>
</dbReference>
<feature type="binding site" evidence="9">
    <location>
        <position position="163"/>
    </location>
    <ligand>
        <name>Zn(2+)</name>
        <dbReference type="ChEBI" id="CHEBI:29105"/>
    </ligand>
</feature>
<gene>
    <name evidence="12" type="primary">galT</name>
    <name evidence="12" type="ORF">HY076_03455</name>
</gene>
<feature type="domain" description="Galactose-1-phosphate uridyl transferase C-terminal" evidence="11">
    <location>
        <begin position="185"/>
        <end position="321"/>
    </location>
</feature>
<keyword evidence="3 12" id="KW-0548">Nucleotidyltransferase</keyword>
<dbReference type="GO" id="GO:0008270">
    <property type="term" value="F:zinc ion binding"/>
    <property type="evidence" value="ECO:0007669"/>
    <property type="project" value="InterPro"/>
</dbReference>
<sequence>MPELRKDPVVGRWVIISTERSRRPTNFTAGSHTKSGGFCPFCPGNEDKTPPEVYAIRPEGGVANGPGWSVRVVPNKFPALQIEGGLDRRGEGLYDRMNGVGAHEVIIESPDHDAELADLPAEHIRDVLLAYRERMLDLNGDRRLRYVLIFKNHGAAAGATLEHTHSQLIATPIIPRVLQEELEGSRRYFELKERCVFCDVVHQETEDGNGRRVVGMTDGFVALEPFAPRFPFETWILPRRHDAAFHSTDDPANEYLELAGLLRDTLRRLNQALDRPPYNFVLHTSPVSDGDLEYFHWHIEIMPHLTNVAGFEMGSGFHINPTPPEDAAQYLRQITVEEAGGGAR</sequence>
<evidence type="ECO:0000256" key="2">
    <source>
        <dbReference type="ARBA" id="ARBA00022679"/>
    </source>
</evidence>
<feature type="binding site" evidence="9">
    <location>
        <position position="42"/>
    </location>
    <ligand>
        <name>Zn(2+)</name>
        <dbReference type="ChEBI" id="CHEBI:29105"/>
    </ligand>
</feature>
<evidence type="ECO:0000256" key="7">
    <source>
        <dbReference type="NCBIfam" id="TIGR00209"/>
    </source>
</evidence>
<feature type="domain" description="Galactose-1-phosphate uridyl transferase N-terminal" evidence="10">
    <location>
        <begin position="3"/>
        <end position="175"/>
    </location>
</feature>
<evidence type="ECO:0000256" key="6">
    <source>
        <dbReference type="ARBA" id="ARBA00023277"/>
    </source>
</evidence>
<evidence type="ECO:0000313" key="12">
    <source>
        <dbReference type="EMBL" id="MBI3539311.1"/>
    </source>
</evidence>
<organism evidence="12 13">
    <name type="scientific">Eiseniibacteriota bacterium</name>
    <dbReference type="NCBI Taxonomy" id="2212470"/>
    <lineage>
        <taxon>Bacteria</taxon>
        <taxon>Candidatus Eiseniibacteriota</taxon>
    </lineage>
</organism>
<keyword evidence="4 9" id="KW-0479">Metal-binding</keyword>
<evidence type="ECO:0000313" key="13">
    <source>
        <dbReference type="Proteomes" id="UP000807850"/>
    </source>
</evidence>
<comment type="similarity">
    <text evidence="1">Belongs to the galactose-1-phosphate uridylyltransferase type 1 family.</text>
</comment>
<dbReference type="Pfam" id="PF01087">
    <property type="entry name" value="GalP_UDP_transf"/>
    <property type="match status" value="1"/>
</dbReference>
<accession>A0A9D6L638</accession>
<dbReference type="InterPro" id="IPR036265">
    <property type="entry name" value="HIT-like_sf"/>
</dbReference>
<evidence type="ECO:0000256" key="1">
    <source>
        <dbReference type="ARBA" id="ARBA00010951"/>
    </source>
</evidence>
<reference evidence="12" key="1">
    <citation type="submission" date="2020-07" db="EMBL/GenBank/DDBJ databases">
        <title>Huge and variable diversity of episymbiotic CPR bacteria and DPANN archaea in groundwater ecosystems.</title>
        <authorList>
            <person name="He C.Y."/>
            <person name="Keren R."/>
            <person name="Whittaker M."/>
            <person name="Farag I.F."/>
            <person name="Doudna J."/>
            <person name="Cate J.H.D."/>
            <person name="Banfield J.F."/>
        </authorList>
    </citation>
    <scope>NUCLEOTIDE SEQUENCE</scope>
    <source>
        <strain evidence="12">NC_groundwater_928_Pr1_S-0.2um_72_17</strain>
    </source>
</reference>
<dbReference type="NCBIfam" id="TIGR00209">
    <property type="entry name" value="galT_1"/>
    <property type="match status" value="1"/>
</dbReference>
<proteinExistence type="inferred from homology"/>
<dbReference type="GO" id="GO:0006012">
    <property type="term" value="P:galactose metabolic process"/>
    <property type="evidence" value="ECO:0007669"/>
    <property type="project" value="UniProtKB-UniRule"/>
</dbReference>
<dbReference type="EMBL" id="JACQAY010000102">
    <property type="protein sequence ID" value="MBI3539311.1"/>
    <property type="molecule type" value="Genomic_DNA"/>
</dbReference>
<name>A0A9D6L638_UNCEI</name>
<keyword evidence="6" id="KW-0119">Carbohydrate metabolism</keyword>
<evidence type="ECO:0000259" key="10">
    <source>
        <dbReference type="Pfam" id="PF01087"/>
    </source>
</evidence>
<dbReference type="AlphaFoldDB" id="A0A9D6L638"/>
<evidence type="ECO:0000256" key="3">
    <source>
        <dbReference type="ARBA" id="ARBA00022695"/>
    </source>
</evidence>
<comment type="cofactor">
    <cofactor evidence="9">
        <name>Zn(2+)</name>
        <dbReference type="ChEBI" id="CHEBI:29105"/>
    </cofactor>
    <text evidence="9">Binds 1 zinc ion per subunit.</text>
</comment>
<comment type="caution">
    <text evidence="12">The sequence shown here is derived from an EMBL/GenBank/DDBJ whole genome shotgun (WGS) entry which is preliminary data.</text>
</comment>
<protein>
    <recommendedName>
        <fullName evidence="7">Galactose-1-phosphate uridylyltransferase</fullName>
        <ecNumber evidence="7">2.7.7.12</ecNumber>
    </recommendedName>
</protein>
<dbReference type="Gene3D" id="3.30.428.10">
    <property type="entry name" value="HIT-like"/>
    <property type="match status" value="2"/>
</dbReference>
<feature type="binding site" evidence="9">
    <location>
        <position position="112"/>
    </location>
    <ligand>
        <name>Zn(2+)</name>
        <dbReference type="ChEBI" id="CHEBI:29105"/>
    </ligand>
</feature>
<dbReference type="GO" id="GO:0008108">
    <property type="term" value="F:UDP-glucose:hexose-1-phosphate uridylyltransferase activity"/>
    <property type="evidence" value="ECO:0007669"/>
    <property type="project" value="UniProtKB-UniRule"/>
</dbReference>
<dbReference type="SUPFAM" id="SSF54197">
    <property type="entry name" value="HIT-like"/>
    <property type="match status" value="2"/>
</dbReference>
<dbReference type="PIRSF" id="PIRSF000808">
    <property type="entry name" value="GalT"/>
    <property type="match status" value="1"/>
</dbReference>
<feature type="binding site" evidence="9">
    <location>
        <position position="39"/>
    </location>
    <ligand>
        <name>Zn(2+)</name>
        <dbReference type="ChEBI" id="CHEBI:29105"/>
    </ligand>
</feature>
<evidence type="ECO:0000259" key="11">
    <source>
        <dbReference type="Pfam" id="PF02744"/>
    </source>
</evidence>
<dbReference type="InterPro" id="IPR005849">
    <property type="entry name" value="GalP_Utransf_N"/>
</dbReference>
<evidence type="ECO:0000256" key="5">
    <source>
        <dbReference type="ARBA" id="ARBA00022833"/>
    </source>
</evidence>